<sequence length="278" mass="31405">MEDIYKELQRFGFSLYECKAYIGLLQHDPMTGYEISKRSGVPRSMIYEVLGKLVDKGAVYTIPSEPVTYSPLAVKDLIGRLRKQFEQSFDYVERRLSALGSEREVDLIRRISGDEPVIAEMADLIAHAEKELWLTVWDSQVAPIQKAVMERVNEGVPVFSVLFGSPDTELGATFHHDYMPPEVAEERMGGRLTIAARDKEEVLIANFAPNTTAWAVKTTDPALVLVAVEYIRHDIMFAEATQALGAERVEALWRGRPDLFHVVTGRRLEEFEQGEGSR</sequence>
<dbReference type="InterPro" id="IPR051797">
    <property type="entry name" value="TrmB-like"/>
</dbReference>
<reference evidence="3" key="1">
    <citation type="journal article" date="2019" name="Int. J. Syst. Evol. Microbiol.">
        <title>The Global Catalogue of Microorganisms (GCM) 10K type strain sequencing project: providing services to taxonomists for standard genome sequencing and annotation.</title>
        <authorList>
            <consortium name="The Broad Institute Genomics Platform"/>
            <consortium name="The Broad Institute Genome Sequencing Center for Infectious Disease"/>
            <person name="Wu L."/>
            <person name="Ma J."/>
        </authorList>
    </citation>
    <scope>NUCLEOTIDE SEQUENCE [LARGE SCALE GENOMIC DNA]</scope>
    <source>
        <strain evidence="3">TISTR 1827</strain>
    </source>
</reference>
<protein>
    <submittedName>
        <fullName evidence="2">TrmB family transcriptional regulator</fullName>
    </submittedName>
</protein>
<dbReference type="RefSeq" id="WP_379274305.1">
    <property type="nucleotide sequence ID" value="NZ_JBHUGT010000043.1"/>
</dbReference>
<organism evidence="2 3">
    <name type="scientific">Paenibacillus thailandensis</name>
    <dbReference type="NCBI Taxonomy" id="393250"/>
    <lineage>
        <taxon>Bacteria</taxon>
        <taxon>Bacillati</taxon>
        <taxon>Bacillota</taxon>
        <taxon>Bacilli</taxon>
        <taxon>Bacillales</taxon>
        <taxon>Paenibacillaceae</taxon>
        <taxon>Paenibacillus</taxon>
    </lineage>
</organism>
<evidence type="ECO:0000313" key="2">
    <source>
        <dbReference type="EMBL" id="MFD2661455.1"/>
    </source>
</evidence>
<keyword evidence="3" id="KW-1185">Reference proteome</keyword>
<dbReference type="Proteomes" id="UP001597493">
    <property type="component" value="Unassembled WGS sequence"/>
</dbReference>
<dbReference type="Gene3D" id="1.10.10.10">
    <property type="entry name" value="Winged helix-like DNA-binding domain superfamily/Winged helix DNA-binding domain"/>
    <property type="match status" value="1"/>
</dbReference>
<proteinExistence type="predicted"/>
<dbReference type="SUPFAM" id="SSF46785">
    <property type="entry name" value="Winged helix' DNA-binding domain"/>
    <property type="match status" value="1"/>
</dbReference>
<dbReference type="InterPro" id="IPR036390">
    <property type="entry name" value="WH_DNA-bd_sf"/>
</dbReference>
<gene>
    <name evidence="2" type="ORF">ACFSW5_14465</name>
</gene>
<dbReference type="EMBL" id="JBHUMY010000013">
    <property type="protein sequence ID" value="MFD2661455.1"/>
    <property type="molecule type" value="Genomic_DNA"/>
</dbReference>
<feature type="domain" description="Transcription regulator TrmB N-terminal" evidence="1">
    <location>
        <begin position="8"/>
        <end position="72"/>
    </location>
</feature>
<accession>A0ABW5QZ08</accession>
<name>A0ABW5QZ08_9BACL</name>
<evidence type="ECO:0000259" key="1">
    <source>
        <dbReference type="Pfam" id="PF01978"/>
    </source>
</evidence>
<dbReference type="Pfam" id="PF01978">
    <property type="entry name" value="TrmB"/>
    <property type="match status" value="1"/>
</dbReference>
<dbReference type="CDD" id="cd09124">
    <property type="entry name" value="PLDc_like_TrmB_middle"/>
    <property type="match status" value="1"/>
</dbReference>
<dbReference type="InterPro" id="IPR036388">
    <property type="entry name" value="WH-like_DNA-bd_sf"/>
</dbReference>
<comment type="caution">
    <text evidence="2">The sequence shown here is derived from an EMBL/GenBank/DDBJ whole genome shotgun (WGS) entry which is preliminary data.</text>
</comment>
<dbReference type="InterPro" id="IPR002831">
    <property type="entry name" value="Tscrpt_reg_TrmB_N"/>
</dbReference>
<dbReference type="PANTHER" id="PTHR34293">
    <property type="entry name" value="HTH-TYPE TRANSCRIPTIONAL REGULATOR TRMBL2"/>
    <property type="match status" value="1"/>
</dbReference>
<evidence type="ECO:0000313" key="3">
    <source>
        <dbReference type="Proteomes" id="UP001597493"/>
    </source>
</evidence>
<dbReference type="PANTHER" id="PTHR34293:SF1">
    <property type="entry name" value="HTH-TYPE TRANSCRIPTIONAL REGULATOR TRMBL2"/>
    <property type="match status" value="1"/>
</dbReference>